<feature type="domain" description="Calicivirus coat protein" evidence="6">
    <location>
        <begin position="6"/>
        <end position="292"/>
    </location>
</feature>
<dbReference type="SUPFAM" id="SSF88633">
    <property type="entry name" value="Positive stranded ssRNA viruses"/>
    <property type="match status" value="1"/>
</dbReference>
<dbReference type="Gene3D" id="2.40.30.120">
    <property type="entry name" value="Positive stranded ssRNA viruses"/>
    <property type="match status" value="1"/>
</dbReference>
<sequence length="550" mass="59406">MMMASKDATSNMDGTSGAGQLVPENNNTSEPINMEPVAGAVTAAATAGQVNMIDPWIMNNYVQAPQGEFTISPNNTPGDILFDLQLGPHLNPFLAHLSQMYNGWVGNMKVRVVLAGNAFSAGKVIVCCIPPGFSAPNISIAQATMFPHVIADVRVLEPIDIPLDDVRNVLFHNNDNGNQTMRLLCMLYTPLRSGGTSSGTDPFVIAGRVLTCPTPDFNFLFLVPPTVEQKTKQFSVPNLPLNVMTNSRVPSLLNAMVVSPDQAQVVQFQNGRCTLDGQMLGTTTVSASCIAKFRGKTFQDRDSRLGINLAEISGEPYHAFESPAPLGFPDFGDGDWHVTATKVTPSLLEANDPVVVGNVQPYNPQFAPHLGTLVVENPNPGQVATGTDLLFNITWLSNRANNRFNPWIIPNYGSTLTEAAQLAPSIFPPGFGEAIVYFNSTFPAVGATTHAAIPCLLPQEFVAHFVNEQAPIRGEAALLHYIDPDTHRNLGEFKIYPEGFVTCVPNVGGTGPQSLPINGVFVFISWVSRYYQLKPVGTAGQARRLGFRRV</sequence>
<dbReference type="InterPro" id="IPR029053">
    <property type="entry name" value="Viral_coat"/>
</dbReference>
<dbReference type="GO" id="GO:0030430">
    <property type="term" value="C:host cell cytoplasm"/>
    <property type="evidence" value="ECO:0007669"/>
    <property type="project" value="UniProtKB-SubCell"/>
</dbReference>
<feature type="region of interest" description="Disordered" evidence="5">
    <location>
        <begin position="1"/>
        <end position="26"/>
    </location>
</feature>
<reference evidence="8" key="1">
    <citation type="journal article" date="2017" name="Jpn. J. Infect. Dis.">
        <title>Detection of Enteric Viruses in Fecal Specimens from Nonbacterial Foodborne Gastroenteritis Outbreaks in Tokyo, Japan between 1966 and 1983.</title>
        <authorList>
            <person name="Mori K."/>
            <person name="Nagano M."/>
            <person name="Kimoto K."/>
            <person name="Somura Y."/>
            <person name="Akiba T."/>
            <person name="Hayashi Y."/>
            <person name="Sadamasu K."/>
            <person name="Kai A."/>
        </authorList>
    </citation>
    <scope>NUCLEOTIDE SEQUENCE</scope>
    <source>
        <strain evidence="8">Hu/GI/20-2/Tokyo/1975/JPN</strain>
    </source>
</reference>
<dbReference type="Pfam" id="PF08435">
    <property type="entry name" value="Calici_coat_C"/>
    <property type="match status" value="1"/>
</dbReference>
<dbReference type="CDD" id="cd00205">
    <property type="entry name" value="rhv_like"/>
    <property type="match status" value="1"/>
</dbReference>
<dbReference type="InterPro" id="IPR013643">
    <property type="entry name" value="Calicivirus_coat_C"/>
</dbReference>
<gene>
    <name evidence="8" type="primary">VP1</name>
</gene>
<evidence type="ECO:0000313" key="8">
    <source>
        <dbReference type="EMBL" id="BAV21640.2"/>
    </source>
</evidence>
<evidence type="ECO:0000256" key="3">
    <source>
        <dbReference type="ARBA" id="ARBA00022844"/>
    </source>
</evidence>
<evidence type="ECO:0000256" key="1">
    <source>
        <dbReference type="ARBA" id="ARBA00004192"/>
    </source>
</evidence>
<reference evidence="8" key="2">
    <citation type="journal article" date="2022" name="Arch. Virol.">
        <title>Genetic characteristics of archival noroviruses detected from the 1970s to the 1990s.</title>
        <authorList>
            <person name="Mori K."/>
            <person name="Nagano M."/>
            <person name="Yaoita Y."/>
            <person name="Asakura H."/>
            <person name="Suzuki A."/>
            <person name="Isogai M."/>
            <person name="Fujiwara T."/>
            <person name="Nagashima M."/>
            <person name="Suzuki J."/>
            <person name="Tohma K."/>
            <person name="Sadamasu K."/>
        </authorList>
    </citation>
    <scope>NUCLEOTIDE SEQUENCE</scope>
    <source>
        <strain evidence="8">Hu/GI/20-2/Tokyo/1975/JPN</strain>
    </source>
</reference>
<evidence type="ECO:0000256" key="5">
    <source>
        <dbReference type="SAM" id="MobiDB-lite"/>
    </source>
</evidence>
<keyword evidence="3" id="KW-0946">Virion</keyword>
<name>A0A1B4WGJ2_NORV</name>
<accession>A0A1B4WGJ2</accession>
<comment type="subcellular location">
    <subcellularLocation>
        <location evidence="1">Host cytoplasm</location>
    </subcellularLocation>
    <subcellularLocation>
        <location evidence="2">Virion</location>
    </subcellularLocation>
</comment>
<evidence type="ECO:0000259" key="7">
    <source>
        <dbReference type="Pfam" id="PF08435"/>
    </source>
</evidence>
<dbReference type="Gene3D" id="2.60.120.20">
    <property type="match status" value="1"/>
</dbReference>
<dbReference type="Gene3D" id="2.40.510.10">
    <property type="entry name" value="Positive stranded ssRNA viruses"/>
    <property type="match status" value="1"/>
</dbReference>
<organism evidence="8">
    <name type="scientific">Norovirus Hu/GI/20-2/Tokyo/1975/JPN</name>
    <dbReference type="NCBI Taxonomy" id="1117745"/>
    <lineage>
        <taxon>Viruses</taxon>
        <taxon>Riboviria</taxon>
        <taxon>Orthornavirae</taxon>
        <taxon>Pisuviricota</taxon>
        <taxon>Pisoniviricetes</taxon>
        <taxon>Picornavirales</taxon>
        <taxon>Caliciviridae</taxon>
        <taxon>Norovirus</taxon>
        <taxon>Norovirus norwalkense</taxon>
        <taxon>Norwalk virus</taxon>
    </lineage>
</organism>
<evidence type="ECO:0000256" key="2">
    <source>
        <dbReference type="ARBA" id="ARBA00004328"/>
    </source>
</evidence>
<dbReference type="GO" id="GO:0044423">
    <property type="term" value="C:virion component"/>
    <property type="evidence" value="ECO:0007669"/>
    <property type="project" value="UniProtKB-KW"/>
</dbReference>
<dbReference type="EMBL" id="AB684671">
    <property type="protein sequence ID" value="BAV21640.2"/>
    <property type="molecule type" value="Genomic_RNA"/>
</dbReference>
<feature type="domain" description="Calicivirus coat protein C-terminal" evidence="7">
    <location>
        <begin position="309"/>
        <end position="544"/>
    </location>
</feature>
<evidence type="ECO:0000259" key="6">
    <source>
        <dbReference type="Pfam" id="PF00915"/>
    </source>
</evidence>
<dbReference type="InterPro" id="IPR004005">
    <property type="entry name" value="Calicivirus_coat"/>
</dbReference>
<protein>
    <submittedName>
        <fullName evidence="8">Capsid protein VP1</fullName>
    </submittedName>
</protein>
<dbReference type="InterPro" id="IPR033703">
    <property type="entry name" value="Rhv-like"/>
</dbReference>
<keyword evidence="4" id="KW-1035">Host cytoplasm</keyword>
<dbReference type="Pfam" id="PF00915">
    <property type="entry name" value="Calici_coat"/>
    <property type="match status" value="1"/>
</dbReference>
<proteinExistence type="predicted"/>
<evidence type="ECO:0000256" key="4">
    <source>
        <dbReference type="ARBA" id="ARBA00023200"/>
    </source>
</evidence>